<feature type="compositionally biased region" description="Low complexity" evidence="1">
    <location>
        <begin position="1"/>
        <end position="11"/>
    </location>
</feature>
<name>A0AAQ3KIZ0_9LILI</name>
<keyword evidence="2" id="KW-0472">Membrane</keyword>
<dbReference type="EMBL" id="CP136893">
    <property type="protein sequence ID" value="WOL06356.1"/>
    <property type="molecule type" value="Genomic_DNA"/>
</dbReference>
<keyword evidence="4" id="KW-1185">Reference proteome</keyword>
<evidence type="ECO:0000313" key="4">
    <source>
        <dbReference type="Proteomes" id="UP001327560"/>
    </source>
</evidence>
<dbReference type="InterPro" id="IPR027443">
    <property type="entry name" value="IPNS-like_sf"/>
</dbReference>
<dbReference type="PANTHER" id="PTHR34945:SF4">
    <property type="entry name" value="2-OXOGLUTARATE (2OG) AND FE(II)-DEPENDENT OXYGENASE SUPERFAMILY PROTEIN"/>
    <property type="match status" value="1"/>
</dbReference>
<gene>
    <name evidence="3" type="ORF">Cni_G15088</name>
</gene>
<evidence type="ECO:0000313" key="3">
    <source>
        <dbReference type="EMBL" id="WOL06356.1"/>
    </source>
</evidence>
<evidence type="ECO:0008006" key="5">
    <source>
        <dbReference type="Google" id="ProtNLM"/>
    </source>
</evidence>
<reference evidence="3 4" key="1">
    <citation type="submission" date="2023-10" db="EMBL/GenBank/DDBJ databases">
        <title>Chromosome-scale genome assembly provides insights into flower coloration mechanisms of Canna indica.</title>
        <authorList>
            <person name="Li C."/>
        </authorList>
    </citation>
    <scope>NUCLEOTIDE SEQUENCE [LARGE SCALE GENOMIC DNA]</scope>
    <source>
        <tissue evidence="3">Flower</tissue>
    </source>
</reference>
<evidence type="ECO:0000256" key="2">
    <source>
        <dbReference type="SAM" id="Phobius"/>
    </source>
</evidence>
<organism evidence="3 4">
    <name type="scientific">Canna indica</name>
    <name type="common">Indian-shot</name>
    <dbReference type="NCBI Taxonomy" id="4628"/>
    <lineage>
        <taxon>Eukaryota</taxon>
        <taxon>Viridiplantae</taxon>
        <taxon>Streptophyta</taxon>
        <taxon>Embryophyta</taxon>
        <taxon>Tracheophyta</taxon>
        <taxon>Spermatophyta</taxon>
        <taxon>Magnoliopsida</taxon>
        <taxon>Liliopsida</taxon>
        <taxon>Zingiberales</taxon>
        <taxon>Cannaceae</taxon>
        <taxon>Canna</taxon>
    </lineage>
</organism>
<keyword evidence="2" id="KW-1133">Transmembrane helix</keyword>
<feature type="transmembrane region" description="Helical" evidence="2">
    <location>
        <begin position="340"/>
        <end position="357"/>
    </location>
</feature>
<dbReference type="SUPFAM" id="SSF51197">
    <property type="entry name" value="Clavaminate synthase-like"/>
    <property type="match status" value="1"/>
</dbReference>
<accession>A0AAQ3KIZ0</accession>
<keyword evidence="2" id="KW-0812">Transmembrane</keyword>
<feature type="region of interest" description="Disordered" evidence="1">
    <location>
        <begin position="1"/>
        <end position="30"/>
    </location>
</feature>
<proteinExistence type="predicted"/>
<dbReference type="AlphaFoldDB" id="A0AAQ3KIZ0"/>
<sequence length="358" mass="39573">MATATTQAMQARSHRFRAHPPTPIATGKGLRSAAVDDNVLSEYLDGSLRVPDLTLPGAYFPTRSPLKAPAEVDLASLLSAEESAIRRVLAAASEVGAVRVVGGGAALAEAARVTIEEGRGVFSMPEEGKNKCDLLQQQQRWFGRRNGVGEEFYWHQLRNPEMERFLQRTWSGSYRNLRDKMENLAARLETVAQCIANILLEHVAWSQSPSRRTGKVQSVLCLRKYESHHNAGSMRELIDAKSFLSYDLCLHISGQDHEFCIRRPEGSAIFMMPAGDILVTIGKPLQELCNGKLKSALGEILFQLTDDPSPSFSLEYMCSPSILSHEPEFGAKTLSLIDQLLVVLVLALLYNVWGCIFS</sequence>
<evidence type="ECO:0000256" key="1">
    <source>
        <dbReference type="SAM" id="MobiDB-lite"/>
    </source>
</evidence>
<protein>
    <recommendedName>
        <fullName evidence="5">Isopenicillin N synthase-like Fe(2+) 2OG dioxygenase domain-containing protein</fullName>
    </recommendedName>
</protein>
<dbReference type="Gene3D" id="2.60.120.330">
    <property type="entry name" value="B-lactam Antibiotic, Isopenicillin N Synthase, Chain"/>
    <property type="match status" value="1"/>
</dbReference>
<dbReference type="PANTHER" id="PTHR34945">
    <property type="entry name" value="2-OXOGLUTARATE (2OG) AND FE(II)-DEPENDENT OXYGENASE SUPERFAMILY PROTEIN"/>
    <property type="match status" value="1"/>
</dbReference>
<dbReference type="Proteomes" id="UP001327560">
    <property type="component" value="Chromosome 4"/>
</dbReference>